<keyword evidence="2" id="KW-1185">Reference proteome</keyword>
<evidence type="ECO:0000313" key="1">
    <source>
        <dbReference type="EMBL" id="TYP97573.1"/>
    </source>
</evidence>
<protein>
    <recommendedName>
        <fullName evidence="3">Phosphoribosylpyrophosphate synthetase</fullName>
    </recommendedName>
</protein>
<name>A0A5S5DNQ0_9FLAO</name>
<sequence length="114" mass="13037">MKEQAKNELDYIKLYEKKGYTHSYRVTNGKLKDNNTGESFFAKEVFILAEHRYEGMSNPSDMSILYVIKTHDGNKGTFLAAYGPTADTENAEFFNNIPEENISNSENIVLNDKE</sequence>
<proteinExistence type="predicted"/>
<organism evidence="1 2">
    <name type="scientific">Tenacibaculum adriaticum</name>
    <dbReference type="NCBI Taxonomy" id="413713"/>
    <lineage>
        <taxon>Bacteria</taxon>
        <taxon>Pseudomonadati</taxon>
        <taxon>Bacteroidota</taxon>
        <taxon>Flavobacteriia</taxon>
        <taxon>Flavobacteriales</taxon>
        <taxon>Flavobacteriaceae</taxon>
        <taxon>Tenacibaculum</taxon>
    </lineage>
</organism>
<dbReference type="AlphaFoldDB" id="A0A5S5DNQ0"/>
<evidence type="ECO:0000313" key="2">
    <source>
        <dbReference type="Proteomes" id="UP000323136"/>
    </source>
</evidence>
<reference evidence="1 2" key="1">
    <citation type="submission" date="2019-07" db="EMBL/GenBank/DDBJ databases">
        <title>Genomic Encyclopedia of Type Strains, Phase IV (KMG-IV): sequencing the most valuable type-strain genomes for metagenomic binning, comparative biology and taxonomic classification.</title>
        <authorList>
            <person name="Goeker M."/>
        </authorList>
    </citation>
    <scope>NUCLEOTIDE SEQUENCE [LARGE SCALE GENOMIC DNA]</scope>
    <source>
        <strain evidence="1 2">DSM 18961</strain>
    </source>
</reference>
<dbReference type="Proteomes" id="UP000323136">
    <property type="component" value="Unassembled WGS sequence"/>
</dbReference>
<evidence type="ECO:0008006" key="3">
    <source>
        <dbReference type="Google" id="ProtNLM"/>
    </source>
</evidence>
<gene>
    <name evidence="1" type="ORF">C7447_104267</name>
</gene>
<dbReference type="RefSeq" id="WP_246143073.1">
    <property type="nucleotide sequence ID" value="NZ_VNIA01000004.1"/>
</dbReference>
<comment type="caution">
    <text evidence="1">The sequence shown here is derived from an EMBL/GenBank/DDBJ whole genome shotgun (WGS) entry which is preliminary data.</text>
</comment>
<accession>A0A5S5DNQ0</accession>
<dbReference type="EMBL" id="VNIA01000004">
    <property type="protein sequence ID" value="TYP97573.1"/>
    <property type="molecule type" value="Genomic_DNA"/>
</dbReference>